<proteinExistence type="predicted"/>
<dbReference type="InterPro" id="IPR015424">
    <property type="entry name" value="PyrdxlP-dep_Trfase"/>
</dbReference>
<dbReference type="PANTHER" id="PTHR43586:SF15">
    <property type="entry name" value="BLR3095 PROTEIN"/>
    <property type="match status" value="1"/>
</dbReference>
<dbReference type="EMBL" id="CP082781">
    <property type="protein sequence ID" value="UGS26841.1"/>
    <property type="molecule type" value="Genomic_DNA"/>
</dbReference>
<evidence type="ECO:0000259" key="1">
    <source>
        <dbReference type="Pfam" id="PF00266"/>
    </source>
</evidence>
<dbReference type="Gene3D" id="3.90.1150.10">
    <property type="entry name" value="Aspartate Aminotransferase, domain 1"/>
    <property type="match status" value="1"/>
</dbReference>
<organism evidence="2 3">
    <name type="scientific">Microbacterium resistens</name>
    <dbReference type="NCBI Taxonomy" id="156977"/>
    <lineage>
        <taxon>Bacteria</taxon>
        <taxon>Bacillati</taxon>
        <taxon>Actinomycetota</taxon>
        <taxon>Actinomycetes</taxon>
        <taxon>Micrococcales</taxon>
        <taxon>Microbacteriaceae</taxon>
        <taxon>Microbacterium</taxon>
    </lineage>
</organism>
<reference evidence="2 3" key="1">
    <citation type="submission" date="2023-01" db="EMBL/GenBank/DDBJ databases">
        <title>Characterization of estradiol degrading bacteria Microbacterium sp. MZT7 and reveal degrading genes through genome analysis.</title>
        <authorList>
            <person name="Hao P."/>
            <person name="Gao Y."/>
        </authorList>
    </citation>
    <scope>NUCLEOTIDE SEQUENCE [LARGE SCALE GENOMIC DNA]</scope>
    <source>
        <strain evidence="2 3">MZT7</strain>
    </source>
</reference>
<dbReference type="GO" id="GO:0008483">
    <property type="term" value="F:transaminase activity"/>
    <property type="evidence" value="ECO:0007669"/>
    <property type="project" value="UniProtKB-KW"/>
</dbReference>
<accession>A0ABY3RSG2</accession>
<dbReference type="PANTHER" id="PTHR43586">
    <property type="entry name" value="CYSTEINE DESULFURASE"/>
    <property type="match status" value="1"/>
</dbReference>
<keyword evidence="2" id="KW-0808">Transferase</keyword>
<protein>
    <submittedName>
        <fullName evidence="2">Aminotransferase class V-fold PLP-dependent enzyme</fullName>
    </submittedName>
</protein>
<gene>
    <name evidence="2" type="ORF">K8F61_00980</name>
</gene>
<dbReference type="RefSeq" id="WP_231820398.1">
    <property type="nucleotide sequence ID" value="NZ_CP082781.1"/>
</dbReference>
<dbReference type="InterPro" id="IPR000192">
    <property type="entry name" value="Aminotrans_V_dom"/>
</dbReference>
<dbReference type="InterPro" id="IPR015422">
    <property type="entry name" value="PyrdxlP-dep_Trfase_small"/>
</dbReference>
<dbReference type="Gene3D" id="3.40.640.10">
    <property type="entry name" value="Type I PLP-dependent aspartate aminotransferase-like (Major domain)"/>
    <property type="match status" value="1"/>
</dbReference>
<keyword evidence="2" id="KW-0032">Aminotransferase</keyword>
<dbReference type="Proteomes" id="UP001199642">
    <property type="component" value="Chromosome"/>
</dbReference>
<evidence type="ECO:0000313" key="2">
    <source>
        <dbReference type="EMBL" id="UGS26841.1"/>
    </source>
</evidence>
<dbReference type="Pfam" id="PF00266">
    <property type="entry name" value="Aminotran_5"/>
    <property type="match status" value="1"/>
</dbReference>
<keyword evidence="3" id="KW-1185">Reference proteome</keyword>
<name>A0ABY3RSG2_9MICO</name>
<dbReference type="SUPFAM" id="SSF53383">
    <property type="entry name" value="PLP-dependent transferases"/>
    <property type="match status" value="1"/>
</dbReference>
<feature type="domain" description="Aminotransferase class V" evidence="1">
    <location>
        <begin position="58"/>
        <end position="336"/>
    </location>
</feature>
<sequence length="374" mass="38229">MGALEDYVDSFAGTDGYLNWAAFGPLSPAARTALIADAERQADGRPAALAAVWAREGEARRGLAGLLGAAEDDISLHSASGPALQHAFAGLSGHVVCSTAEFPSITVALARAAEASRGALVPRWIRPAEAVVTAAAVRDALDDDVTALAVSHVDFRTGHRADLAALREALGPDRLLIVDAVQSFGVVAEDWALADVVVGHGYKWLRAGRGTGFARFAPSARERIAPVLSGFAGTSAAAYFADVIPDPAPTGRAYAVSSPDPLAAGRLAAAVSETAAAGVGAVARRVEERVDAVLDVLDRHRVPVVSPRDPARRAGVVALAPRDPAGLGGVLADAGITATVRDGRVRFGVHAGTGEPTVALLDDALATAAEFISA</sequence>
<dbReference type="InterPro" id="IPR015421">
    <property type="entry name" value="PyrdxlP-dep_Trfase_major"/>
</dbReference>
<evidence type="ECO:0000313" key="3">
    <source>
        <dbReference type="Proteomes" id="UP001199642"/>
    </source>
</evidence>